<feature type="transmembrane region" description="Helical" evidence="1">
    <location>
        <begin position="6"/>
        <end position="22"/>
    </location>
</feature>
<keyword evidence="1" id="KW-1133">Transmembrane helix</keyword>
<dbReference type="InterPro" id="IPR021446">
    <property type="entry name" value="DUF3096"/>
</dbReference>
<dbReference type="OrthoDB" id="5472305at2"/>
<accession>A0A3N6NIC1</accession>
<keyword evidence="1" id="KW-0812">Transmembrane</keyword>
<sequence length="49" mass="5118">MNIHLGIGPIASLIAGILILVVPRLLNYIVALYLIIIGMLGLVGVSGHL</sequence>
<gene>
    <name evidence="2" type="ORF">D1Y85_05870</name>
</gene>
<feature type="transmembrane region" description="Helical" evidence="1">
    <location>
        <begin position="29"/>
        <end position="47"/>
    </location>
</feature>
<reference evidence="2 3" key="1">
    <citation type="submission" date="2018-11" db="EMBL/GenBank/DDBJ databases">
        <title>Paraburkholderia sp. DHOA04, isolated from soil.</title>
        <authorList>
            <person name="Gao Z.-H."/>
            <person name="Qiu L.-H."/>
            <person name="Fu J.-C."/>
        </authorList>
    </citation>
    <scope>NUCLEOTIDE SEQUENCE [LARGE SCALE GENOMIC DNA]</scope>
    <source>
        <strain evidence="2 3">DHOA04</strain>
    </source>
</reference>
<organism evidence="2 3">
    <name type="scientific">Paraburkholderia dinghuensis</name>
    <dbReference type="NCBI Taxonomy" id="2305225"/>
    <lineage>
        <taxon>Bacteria</taxon>
        <taxon>Pseudomonadati</taxon>
        <taxon>Pseudomonadota</taxon>
        <taxon>Betaproteobacteria</taxon>
        <taxon>Burkholderiales</taxon>
        <taxon>Burkholderiaceae</taxon>
        <taxon>Paraburkholderia</taxon>
    </lineage>
</organism>
<name>A0A3N6NIC1_9BURK</name>
<keyword evidence="3" id="KW-1185">Reference proteome</keyword>
<dbReference type="Pfam" id="PF11295">
    <property type="entry name" value="DUF3096"/>
    <property type="match status" value="1"/>
</dbReference>
<evidence type="ECO:0000256" key="1">
    <source>
        <dbReference type="SAM" id="Phobius"/>
    </source>
</evidence>
<dbReference type="Proteomes" id="UP000272778">
    <property type="component" value="Unassembled WGS sequence"/>
</dbReference>
<protein>
    <submittedName>
        <fullName evidence="2">DUF3096 domain-containing protein</fullName>
    </submittedName>
</protein>
<dbReference type="RefSeq" id="WP_124150092.1">
    <property type="nucleotide sequence ID" value="NZ_RQIS01000003.1"/>
</dbReference>
<dbReference type="EMBL" id="RQIS01000003">
    <property type="protein sequence ID" value="RQH08527.1"/>
    <property type="molecule type" value="Genomic_DNA"/>
</dbReference>
<evidence type="ECO:0000313" key="2">
    <source>
        <dbReference type="EMBL" id="RQH08527.1"/>
    </source>
</evidence>
<comment type="caution">
    <text evidence="2">The sequence shown here is derived from an EMBL/GenBank/DDBJ whole genome shotgun (WGS) entry which is preliminary data.</text>
</comment>
<dbReference type="AlphaFoldDB" id="A0A3N6NIC1"/>
<proteinExistence type="predicted"/>
<evidence type="ECO:0000313" key="3">
    <source>
        <dbReference type="Proteomes" id="UP000272778"/>
    </source>
</evidence>
<keyword evidence="1" id="KW-0472">Membrane</keyword>